<protein>
    <submittedName>
        <fullName evidence="5">Accessory gene regulator protein A</fullName>
    </submittedName>
</protein>
<keyword evidence="1" id="KW-0963">Cytoplasm</keyword>
<dbReference type="PANTHER" id="PTHR37299:SF3">
    <property type="entry name" value="STAGE 0 SPORULATION PROTEIN A HOMOLOG"/>
    <property type="match status" value="1"/>
</dbReference>
<keyword evidence="2" id="KW-0902">Two-component regulatory system</keyword>
<feature type="domain" description="HTH LytTR-type" evidence="4">
    <location>
        <begin position="135"/>
        <end position="219"/>
    </location>
</feature>
<evidence type="ECO:0000256" key="3">
    <source>
        <dbReference type="ARBA" id="ARBA00023159"/>
    </source>
</evidence>
<evidence type="ECO:0000313" key="5">
    <source>
        <dbReference type="EMBL" id="VYT10108.1"/>
    </source>
</evidence>
<dbReference type="EMBL" id="CACRSQ010000003">
    <property type="protein sequence ID" value="VYT10108.1"/>
    <property type="molecule type" value="Genomic_DNA"/>
</dbReference>
<evidence type="ECO:0000256" key="2">
    <source>
        <dbReference type="ARBA" id="ARBA00023012"/>
    </source>
</evidence>
<dbReference type="Gene3D" id="3.40.50.2300">
    <property type="match status" value="1"/>
</dbReference>
<reference evidence="5" key="1">
    <citation type="submission" date="2019-11" db="EMBL/GenBank/DDBJ databases">
        <authorList>
            <person name="Feng L."/>
        </authorList>
    </citation>
    <scope>NUCLEOTIDE SEQUENCE</scope>
    <source>
        <strain evidence="5">AcaccaeLFYP115</strain>
    </source>
</reference>
<dbReference type="GO" id="GO:0003677">
    <property type="term" value="F:DNA binding"/>
    <property type="evidence" value="ECO:0007669"/>
    <property type="project" value="InterPro"/>
</dbReference>
<gene>
    <name evidence="5" type="primary">agrA_2</name>
    <name evidence="5" type="ORF">ACLFYP115_01647</name>
</gene>
<dbReference type="Pfam" id="PF04397">
    <property type="entry name" value="LytTR"/>
    <property type="match status" value="1"/>
</dbReference>
<name>A0A6N2TX00_9FIRM</name>
<evidence type="ECO:0000256" key="1">
    <source>
        <dbReference type="ARBA" id="ARBA00022490"/>
    </source>
</evidence>
<sequence length="247" mass="28576">MFSICFCDDTPATLQKYIELFELIAERHQIPVSIRAFSSGRELLAYMENPNHFFDLYFVEAGLKDINGIDTVLHIHEHDPLGLVIFLGVRAECASDCFAAYPFNYIIKSKLNFIRGESVFLNAYSVFKQKKKPYIVCKNRTTFQCIQLSDISHFETLGRLVVVHFKEQSFEFYSKLNIIEQSVKNKGFIRVHRSYIVNLSYISDADRENIFLTGHETPVPIGQVYLDHVRRETYPFFSVNSSSLSVK</sequence>
<dbReference type="GO" id="GO:0000156">
    <property type="term" value="F:phosphorelay response regulator activity"/>
    <property type="evidence" value="ECO:0007669"/>
    <property type="project" value="InterPro"/>
</dbReference>
<dbReference type="InterPro" id="IPR011006">
    <property type="entry name" value="CheY-like_superfamily"/>
</dbReference>
<evidence type="ECO:0000259" key="4">
    <source>
        <dbReference type="PROSITE" id="PS50930"/>
    </source>
</evidence>
<keyword evidence="3" id="KW-0010">Activator</keyword>
<dbReference type="RefSeq" id="WP_006567311.1">
    <property type="nucleotide sequence ID" value="NZ_BAABZP010000001.1"/>
</dbReference>
<dbReference type="PROSITE" id="PS50930">
    <property type="entry name" value="HTH_LYTTR"/>
    <property type="match status" value="1"/>
</dbReference>
<dbReference type="SUPFAM" id="SSF52172">
    <property type="entry name" value="CheY-like"/>
    <property type="match status" value="1"/>
</dbReference>
<proteinExistence type="predicted"/>
<dbReference type="SMART" id="SM00850">
    <property type="entry name" value="LytTR"/>
    <property type="match status" value="1"/>
</dbReference>
<dbReference type="AlphaFoldDB" id="A0A6N2TX00"/>
<accession>A0A6N2TX00</accession>
<dbReference type="InterPro" id="IPR007492">
    <property type="entry name" value="LytTR_DNA-bd_dom"/>
</dbReference>
<dbReference type="PANTHER" id="PTHR37299">
    <property type="entry name" value="TRANSCRIPTIONAL REGULATOR-RELATED"/>
    <property type="match status" value="1"/>
</dbReference>
<organism evidence="5">
    <name type="scientific">Anaerostipes caccae</name>
    <dbReference type="NCBI Taxonomy" id="105841"/>
    <lineage>
        <taxon>Bacteria</taxon>
        <taxon>Bacillati</taxon>
        <taxon>Bacillota</taxon>
        <taxon>Clostridia</taxon>
        <taxon>Lachnospirales</taxon>
        <taxon>Lachnospiraceae</taxon>
        <taxon>Anaerostipes</taxon>
    </lineage>
</organism>
<dbReference type="InterPro" id="IPR046947">
    <property type="entry name" value="LytR-like"/>
</dbReference>
<dbReference type="Gene3D" id="2.40.50.1020">
    <property type="entry name" value="LytTr DNA-binding domain"/>
    <property type="match status" value="1"/>
</dbReference>